<comment type="subcellular location">
    <subcellularLocation>
        <location evidence="1">Cell inner membrane</location>
        <topology evidence="1">Multi-pass membrane protein</topology>
    </subcellularLocation>
</comment>
<dbReference type="HOGENOM" id="CLU_040907_0_0_6"/>
<feature type="transmembrane region" description="Helical" evidence="1">
    <location>
        <begin position="217"/>
        <end position="234"/>
    </location>
</feature>
<feature type="transmembrane region" description="Helical" evidence="1">
    <location>
        <begin position="68"/>
        <end position="87"/>
    </location>
</feature>
<feature type="transmembrane region" description="Helical" evidence="1">
    <location>
        <begin position="306"/>
        <end position="326"/>
    </location>
</feature>
<evidence type="ECO:0000313" key="3">
    <source>
        <dbReference type="EMBL" id="AIY65500.1"/>
    </source>
</evidence>
<accession>A0A0A7EFS0</accession>
<keyword evidence="1" id="KW-1003">Cell membrane</keyword>
<keyword evidence="1" id="KW-0997">Cell inner membrane</keyword>
<evidence type="ECO:0000256" key="1">
    <source>
        <dbReference type="HAMAP-Rule" id="MF_02062"/>
    </source>
</evidence>
<comment type="function">
    <text evidence="1">Catalyzes the sodium-dependent transport of glutamate.</text>
</comment>
<dbReference type="PANTHER" id="PTHR36178">
    <property type="entry name" value="SLR0625 PROTEIN"/>
    <property type="match status" value="1"/>
</dbReference>
<feature type="transmembrane region" description="Helical" evidence="1">
    <location>
        <begin position="338"/>
        <end position="361"/>
    </location>
</feature>
<keyword evidence="1" id="KW-1133">Transmembrane helix</keyword>
<keyword evidence="1" id="KW-0739">Sodium transport</keyword>
<dbReference type="GO" id="GO:0005886">
    <property type="term" value="C:plasma membrane"/>
    <property type="evidence" value="ECO:0007669"/>
    <property type="project" value="UniProtKB-SubCell"/>
</dbReference>
<dbReference type="Proteomes" id="UP000030341">
    <property type="component" value="Chromosome 1"/>
</dbReference>
<dbReference type="STRING" id="1348114.OM33_10315"/>
<dbReference type="OrthoDB" id="4921038at2"/>
<feature type="transmembrane region" description="Helical" evidence="1">
    <location>
        <begin position="7"/>
        <end position="23"/>
    </location>
</feature>
<proteinExistence type="inferred from homology"/>
<feature type="transmembrane region" description="Helical" evidence="1">
    <location>
        <begin position="278"/>
        <end position="300"/>
    </location>
</feature>
<gene>
    <name evidence="1" type="primary">gltS</name>
    <name evidence="3" type="ORF">OM33_10315</name>
</gene>
<name>A0A0A7EFS0_9GAMM</name>
<dbReference type="Pfam" id="PF03616">
    <property type="entry name" value="Glt_symporter"/>
    <property type="match status" value="1"/>
</dbReference>
<keyword evidence="1" id="KW-0813">Transport</keyword>
<keyword evidence="1" id="KW-0029">Amino-acid transport</keyword>
<reference evidence="3 4" key="1">
    <citation type="submission" date="2014-11" db="EMBL/GenBank/DDBJ databases">
        <title>Complete Genome Sequence of Pseudoalteromonas sp. Strain OCN003 Isolated from Kaneohe Bay, Oahu, Hawaii.</title>
        <authorList>
            <person name="Beurmann S."/>
            <person name="Videau P."/>
            <person name="Ushijima B."/>
            <person name="Smith A.M."/>
            <person name="Aeby G.S."/>
            <person name="Callahan S.M."/>
            <person name="Belcaid M."/>
        </authorList>
    </citation>
    <scope>NUCLEOTIDE SEQUENCE [LARGE SCALE GENOMIC DNA]</scope>
    <source>
        <strain evidence="3 4">OCN003</strain>
    </source>
</reference>
<comment type="similarity">
    <text evidence="1">Belongs to the glutamate:Na(+) symporter (ESS) (TC 2.A.27) family.</text>
</comment>
<keyword evidence="1" id="KW-0812">Transmembrane</keyword>
<organism evidence="3 4">
    <name type="scientific">Pseudoalteromonas piratica</name>
    <dbReference type="NCBI Taxonomy" id="1348114"/>
    <lineage>
        <taxon>Bacteria</taxon>
        <taxon>Pseudomonadati</taxon>
        <taxon>Pseudomonadota</taxon>
        <taxon>Gammaproteobacteria</taxon>
        <taxon>Alteromonadales</taxon>
        <taxon>Pseudoalteromonadaceae</taxon>
        <taxon>Pseudoalteromonas</taxon>
    </lineage>
</organism>
<dbReference type="HAMAP" id="MF_02062">
    <property type="entry name" value="GltS"/>
    <property type="match status" value="1"/>
</dbReference>
<dbReference type="GO" id="GO:0015813">
    <property type="term" value="P:L-glutamate transmembrane transport"/>
    <property type="evidence" value="ECO:0007669"/>
    <property type="project" value="UniProtKB-UniRule"/>
</dbReference>
<sequence length="401" mass="43457">MIIDERLTLMTAILVYFLGKWLNRRYKPLQSFNIPEPVTGGIIASSVFALLFYLFNLEVTFSLEQRDLLLIIFFTTIGLNAQLSSLITGGKSLLVLLVLAVGFLFLQNIVGISVFSAFGMPPITGLLGGSISLSGGHGTAIAWSPIFEKNYDLTGAAELALACSTFGLIFGGVLGGPIAKFIIEKHQLKQTVYSAQPLQIGVSHENAKFASVNIDQFLISVFVILLAIGLGDRIEATLKYFNFELPLFVCCLFAGIIITNILPKLFDLKMWPTNSASLSFISDVCLGLFLAMSLMSIKIWTLANLAIPFFVLLLCQVLVTVLYCTYAVFPSLGKNYDAAVMASGYAGLTLGATPTAIANMTAVTQHYTPSPKAFIVVPLVGAFFIDIVNALVINQFITWLG</sequence>
<feature type="transmembrane region" description="Helical" evidence="1">
    <location>
        <begin position="246"/>
        <end position="266"/>
    </location>
</feature>
<feature type="transmembrane region" description="Helical" evidence="1">
    <location>
        <begin position="125"/>
        <end position="147"/>
    </location>
</feature>
<evidence type="ECO:0000256" key="2">
    <source>
        <dbReference type="NCBIfam" id="TIGR00210"/>
    </source>
</evidence>
<feature type="transmembrane region" description="Helical" evidence="1">
    <location>
        <begin position="373"/>
        <end position="393"/>
    </location>
</feature>
<dbReference type="GO" id="GO:0015501">
    <property type="term" value="F:glutamate:sodium symporter activity"/>
    <property type="evidence" value="ECO:0007669"/>
    <property type="project" value="UniProtKB-UniRule"/>
</dbReference>
<keyword evidence="1" id="KW-0915">Sodium</keyword>
<keyword evidence="1" id="KW-0406">Ion transport</keyword>
<feature type="transmembrane region" description="Helical" evidence="1">
    <location>
        <begin position="93"/>
        <end position="118"/>
    </location>
</feature>
<keyword evidence="4" id="KW-1185">Reference proteome</keyword>
<dbReference type="AlphaFoldDB" id="A0A0A7EFS0"/>
<dbReference type="eggNOG" id="COG0786">
    <property type="taxonomic scope" value="Bacteria"/>
</dbReference>
<dbReference type="RefSeq" id="WP_038641446.1">
    <property type="nucleotide sequence ID" value="NZ_CP009888.1"/>
</dbReference>
<evidence type="ECO:0000313" key="4">
    <source>
        <dbReference type="Proteomes" id="UP000030341"/>
    </source>
</evidence>
<keyword evidence="1" id="KW-0472">Membrane</keyword>
<dbReference type="PANTHER" id="PTHR36178:SF1">
    <property type="entry name" value="SODIUM_GLUTAMATE SYMPORTER"/>
    <property type="match status" value="1"/>
</dbReference>
<feature type="transmembrane region" description="Helical" evidence="1">
    <location>
        <begin position="38"/>
        <end position="56"/>
    </location>
</feature>
<dbReference type="InterPro" id="IPR004445">
    <property type="entry name" value="GltS"/>
</dbReference>
<dbReference type="NCBIfam" id="TIGR00210">
    <property type="entry name" value="gltS"/>
    <property type="match status" value="1"/>
</dbReference>
<feature type="transmembrane region" description="Helical" evidence="1">
    <location>
        <begin position="159"/>
        <end position="183"/>
    </location>
</feature>
<keyword evidence="1" id="KW-0769">Symport</keyword>
<protein>
    <recommendedName>
        <fullName evidence="1 2">Sodium/glutamate symporter</fullName>
    </recommendedName>
</protein>
<dbReference type="KEGG" id="pseo:OM33_10315"/>
<dbReference type="EMBL" id="CP009888">
    <property type="protein sequence ID" value="AIY65500.1"/>
    <property type="molecule type" value="Genomic_DNA"/>
</dbReference>